<protein>
    <submittedName>
        <fullName evidence="2">Multisubunit sodium/proton antiporter MrpG subunit</fullName>
    </submittedName>
</protein>
<evidence type="ECO:0000256" key="1">
    <source>
        <dbReference type="SAM" id="Phobius"/>
    </source>
</evidence>
<dbReference type="InterPro" id="IPR005133">
    <property type="entry name" value="PhaG_MnhG_YufB"/>
</dbReference>
<dbReference type="RefSeq" id="WP_109606429.1">
    <property type="nucleotide sequence ID" value="NZ_JAMHJO010000020.1"/>
</dbReference>
<evidence type="ECO:0000313" key="2">
    <source>
        <dbReference type="EMBL" id="PWJ87147.1"/>
    </source>
</evidence>
<evidence type="ECO:0000313" key="3">
    <source>
        <dbReference type="Proteomes" id="UP000245921"/>
    </source>
</evidence>
<name>A0AA45C4R4_9BACT</name>
<accession>A0AA45C4R4</accession>
<dbReference type="PANTHER" id="PTHR34703:SF1">
    <property type="entry name" value="ANTIPORTER SUBUNIT MNHG2-RELATED"/>
    <property type="match status" value="1"/>
</dbReference>
<organism evidence="2 3">
    <name type="scientific">Oceanotoga teriensis</name>
    <dbReference type="NCBI Taxonomy" id="515440"/>
    <lineage>
        <taxon>Bacteria</taxon>
        <taxon>Thermotogati</taxon>
        <taxon>Thermotogota</taxon>
        <taxon>Thermotogae</taxon>
        <taxon>Petrotogales</taxon>
        <taxon>Petrotogaceae</taxon>
        <taxon>Oceanotoga</taxon>
    </lineage>
</organism>
<dbReference type="AlphaFoldDB" id="A0AA45C4R4"/>
<keyword evidence="1" id="KW-0812">Transmembrane</keyword>
<feature type="transmembrane region" description="Helical" evidence="1">
    <location>
        <begin position="57"/>
        <end position="80"/>
    </location>
</feature>
<dbReference type="GO" id="GO:0015385">
    <property type="term" value="F:sodium:proton antiporter activity"/>
    <property type="evidence" value="ECO:0007669"/>
    <property type="project" value="TreeGrafter"/>
</dbReference>
<keyword evidence="1" id="KW-1133">Transmembrane helix</keyword>
<dbReference type="PANTHER" id="PTHR34703">
    <property type="entry name" value="ANTIPORTER SUBUNIT MNHG2-RELATED"/>
    <property type="match status" value="1"/>
</dbReference>
<dbReference type="Proteomes" id="UP000245921">
    <property type="component" value="Unassembled WGS sequence"/>
</dbReference>
<proteinExistence type="predicted"/>
<comment type="caution">
    <text evidence="2">The sequence shown here is derived from an EMBL/GenBank/DDBJ whole genome shotgun (WGS) entry which is preliminary data.</text>
</comment>
<dbReference type="EMBL" id="QGGI01000026">
    <property type="protein sequence ID" value="PWJ87147.1"/>
    <property type="molecule type" value="Genomic_DNA"/>
</dbReference>
<gene>
    <name evidence="2" type="ORF">C7380_12629</name>
</gene>
<feature type="transmembrane region" description="Helical" evidence="1">
    <location>
        <begin position="34"/>
        <end position="51"/>
    </location>
</feature>
<keyword evidence="1" id="KW-0472">Membrane</keyword>
<dbReference type="Pfam" id="PF03334">
    <property type="entry name" value="PhaG_MnhG_YufB"/>
    <property type="match status" value="1"/>
</dbReference>
<keyword evidence="3" id="KW-1185">Reference proteome</keyword>
<dbReference type="NCBIfam" id="TIGR01300">
    <property type="entry name" value="CPA3_mnhG_phaG"/>
    <property type="match status" value="1"/>
</dbReference>
<sequence length="94" mass="10437">MISNILFYLGMILIIIGTYGMIRMKDFYSRIQAVGISDTVGIFTILISLMIKNPEHISKLIIISILLLITSPVISHLLAFGASKSDIKVRGNKK</sequence>
<feature type="transmembrane region" description="Helical" evidence="1">
    <location>
        <begin position="6"/>
        <end position="22"/>
    </location>
</feature>
<reference evidence="2 3" key="1">
    <citation type="submission" date="2018-05" db="EMBL/GenBank/DDBJ databases">
        <title>Genomic Encyclopedia of Type Strains, Phase IV (KMG-IV): sequencing the most valuable type-strain genomes for metagenomic binning, comparative biology and taxonomic classification.</title>
        <authorList>
            <person name="Goeker M."/>
        </authorList>
    </citation>
    <scope>NUCLEOTIDE SEQUENCE [LARGE SCALE GENOMIC DNA]</scope>
    <source>
        <strain evidence="2 3">DSM 24906</strain>
    </source>
</reference>